<dbReference type="Gene3D" id="2.60.120.560">
    <property type="entry name" value="Exo-inulinase, domain 1"/>
    <property type="match status" value="1"/>
</dbReference>
<name>A0ABY5V003_9BACT</name>
<organism evidence="3 4">
    <name type="scientific">Alistipes ihumii AP11</name>
    <dbReference type="NCBI Taxonomy" id="1211813"/>
    <lineage>
        <taxon>Bacteria</taxon>
        <taxon>Pseudomonadati</taxon>
        <taxon>Bacteroidota</taxon>
        <taxon>Bacteroidia</taxon>
        <taxon>Bacteroidales</taxon>
        <taxon>Rikenellaceae</taxon>
        <taxon>Alistipes</taxon>
    </lineage>
</organism>
<evidence type="ECO:0000313" key="3">
    <source>
        <dbReference type="EMBL" id="UWN57540.1"/>
    </source>
</evidence>
<accession>A0ABY5V003</accession>
<dbReference type="RefSeq" id="WP_019245053.1">
    <property type="nucleotide sequence ID" value="NZ_CAPH01000006.1"/>
</dbReference>
<dbReference type="EMBL" id="CP102294">
    <property type="protein sequence ID" value="UWN57540.1"/>
    <property type="molecule type" value="Genomic_DNA"/>
</dbReference>
<proteinExistence type="predicted"/>
<keyword evidence="4" id="KW-1185">Reference proteome</keyword>
<evidence type="ECO:0000256" key="1">
    <source>
        <dbReference type="SAM" id="SignalP"/>
    </source>
</evidence>
<keyword evidence="1" id="KW-0732">Signal</keyword>
<dbReference type="Proteomes" id="UP001059295">
    <property type="component" value="Chromosome"/>
</dbReference>
<evidence type="ECO:0000259" key="2">
    <source>
        <dbReference type="Pfam" id="PF06439"/>
    </source>
</evidence>
<gene>
    <name evidence="3" type="ORF">NQ491_01835</name>
</gene>
<feature type="signal peptide" evidence="1">
    <location>
        <begin position="1"/>
        <end position="22"/>
    </location>
</feature>
<dbReference type="PROSITE" id="PS51257">
    <property type="entry name" value="PROKAR_LIPOPROTEIN"/>
    <property type="match status" value="1"/>
</dbReference>
<dbReference type="Pfam" id="PF06439">
    <property type="entry name" value="3keto-disac_hyd"/>
    <property type="match status" value="1"/>
</dbReference>
<dbReference type="InterPro" id="IPR010496">
    <property type="entry name" value="AL/BT2_dom"/>
</dbReference>
<protein>
    <submittedName>
        <fullName evidence="3">DUF1080 domain-containing protein</fullName>
    </submittedName>
</protein>
<reference evidence="3" key="1">
    <citation type="journal article" date="2022" name="Cell">
        <title>Design, construction, and in vivo augmentation of a complex gut microbiome.</title>
        <authorList>
            <person name="Cheng A.G."/>
            <person name="Ho P.Y."/>
            <person name="Aranda-Diaz A."/>
            <person name="Jain S."/>
            <person name="Yu F.B."/>
            <person name="Meng X."/>
            <person name="Wang M."/>
            <person name="Iakiviak M."/>
            <person name="Nagashima K."/>
            <person name="Zhao A."/>
            <person name="Murugkar P."/>
            <person name="Patil A."/>
            <person name="Atabakhsh K."/>
            <person name="Weakley A."/>
            <person name="Yan J."/>
            <person name="Brumbaugh A.R."/>
            <person name="Higginbottom S."/>
            <person name="Dimas A."/>
            <person name="Shiver A.L."/>
            <person name="Deutschbauer A."/>
            <person name="Neff N."/>
            <person name="Sonnenburg J.L."/>
            <person name="Huang K.C."/>
            <person name="Fischbach M.A."/>
        </authorList>
    </citation>
    <scope>NUCLEOTIDE SEQUENCE</scope>
    <source>
        <strain evidence="3">AP11</strain>
    </source>
</reference>
<evidence type="ECO:0000313" key="4">
    <source>
        <dbReference type="Proteomes" id="UP001059295"/>
    </source>
</evidence>
<sequence length="206" mass="22499">MKKSILAVAVAAILISCGPKPAAISLFNGKDLNGWTAVLEDSTLHPSTEFTVEDGAISLSGKFGYIRTEIPYADYRLNAEWRWPDSATNSGIFLHIQRDGIWPNCYECQLWNGKAGDLIHSSGTESAELRADSTLIILPKLEPSTEKPVGEWNTAEIVCSDSTITVHVNGRLQNRITGLSNRQGFIGLQSEGGPIQFRNITLTPLD</sequence>
<feature type="domain" description="3-keto-alpha-glucoside-1,2-lyase/3-keto-2-hydroxy-glucal hydratase" evidence="2">
    <location>
        <begin position="23"/>
        <end position="202"/>
    </location>
</feature>
<feature type="chain" id="PRO_5045779229" evidence="1">
    <location>
        <begin position="23"/>
        <end position="206"/>
    </location>
</feature>
<dbReference type="GeneID" id="82890435"/>